<dbReference type="EMBL" id="JAADJU010000005">
    <property type="protein sequence ID" value="NMP27315.1"/>
    <property type="molecule type" value="Genomic_DNA"/>
</dbReference>
<dbReference type="InterPro" id="IPR006311">
    <property type="entry name" value="TAT_signal"/>
</dbReference>
<dbReference type="Proteomes" id="UP000585363">
    <property type="component" value="Unassembled WGS sequence"/>
</dbReference>
<comment type="caution">
    <text evidence="1">The sequence shown here is derived from an EMBL/GenBank/DDBJ whole genome shotgun (WGS) entry which is preliminary data.</text>
</comment>
<dbReference type="PROSITE" id="PS51318">
    <property type="entry name" value="TAT"/>
    <property type="match status" value="1"/>
</dbReference>
<evidence type="ECO:0000313" key="1">
    <source>
        <dbReference type="EMBL" id="NMP27315.1"/>
    </source>
</evidence>
<dbReference type="InterPro" id="IPR024651">
    <property type="entry name" value="FAD-SLDH_ssu"/>
</dbReference>
<gene>
    <name evidence="1" type="ORF">GW590_10600</name>
</gene>
<dbReference type="Pfam" id="PF12318">
    <property type="entry name" value="FAD-SLDH"/>
    <property type="match status" value="1"/>
</dbReference>
<accession>A0A848MHZ0</accession>
<reference evidence="1 2" key="2">
    <citation type="submission" date="2020-06" db="EMBL/GenBank/DDBJ databases">
        <title>Polyphasic characterization of a Rahnella strain isolated from tree sap.</title>
        <authorList>
            <person name="Kim I.S."/>
        </authorList>
    </citation>
    <scope>NUCLEOTIDE SEQUENCE [LARGE SCALE GENOMIC DNA]</scope>
    <source>
        <strain evidence="1 2">SAP-1</strain>
    </source>
</reference>
<name>A0A848MHZ0_9GAMM</name>
<dbReference type="RefSeq" id="WP_169403033.1">
    <property type="nucleotide sequence ID" value="NZ_JAADJU010000005.1"/>
</dbReference>
<sequence length="205" mass="22381">MDKNPSLFDFGTQQNGTGFSRRDMLKGVGSAMVAATLLGFPFLTEAEKSTATSDPLIFSQFFMISQAITEHKDLSPGMSARIFNAFYQGDTQFPAQIAALYLLLQPNQRAKEFQQVAKEHNLGELLTRIITGWYTGTVKNGTDSILIAYKDALMYRPVSDGLIVPTYCGNGPLWFTAAPPAAAMPESIKQARLQATPDTVNTSKA</sequence>
<dbReference type="AlphaFoldDB" id="A0A848MHZ0"/>
<protein>
    <submittedName>
        <fullName evidence="1">Dehydrogenase</fullName>
    </submittedName>
</protein>
<evidence type="ECO:0000313" key="2">
    <source>
        <dbReference type="Proteomes" id="UP000585363"/>
    </source>
</evidence>
<proteinExistence type="predicted"/>
<keyword evidence="2" id="KW-1185">Reference proteome</keyword>
<reference evidence="1 2" key="1">
    <citation type="submission" date="2020-01" db="EMBL/GenBank/DDBJ databases">
        <authorList>
            <person name="Lee S.D."/>
        </authorList>
    </citation>
    <scope>NUCLEOTIDE SEQUENCE [LARGE SCALE GENOMIC DNA]</scope>
    <source>
        <strain evidence="1 2">SAP-1</strain>
    </source>
</reference>
<organism evidence="1 2">
    <name type="scientific">Rouxiella aceris</name>
    <dbReference type="NCBI Taxonomy" id="2703884"/>
    <lineage>
        <taxon>Bacteria</taxon>
        <taxon>Pseudomonadati</taxon>
        <taxon>Pseudomonadota</taxon>
        <taxon>Gammaproteobacteria</taxon>
        <taxon>Enterobacterales</taxon>
        <taxon>Yersiniaceae</taxon>
        <taxon>Rouxiella</taxon>
    </lineage>
</organism>